<dbReference type="EC" id="3.4.21.-" evidence="3"/>
<keyword evidence="3" id="KW-0645">Protease</keyword>
<protein>
    <submittedName>
        <fullName evidence="3">Serine-type D-Ala-D-Ala carboxypeptidase</fullName>
        <ecNumber evidence="3">3.4.16.4</ecNumber>
        <ecNumber evidence="3">3.4.21.-</ecNumber>
    </submittedName>
</protein>
<name>A0AA95GFS8_9GAMM</name>
<dbReference type="Gene3D" id="3.40.710.10">
    <property type="entry name" value="DD-peptidase/beta-lactamase superfamily"/>
    <property type="match status" value="2"/>
</dbReference>
<reference evidence="3" key="1">
    <citation type="submission" date="2023-04" db="EMBL/GenBank/DDBJ databases">
        <title>Genome dynamics across the evolutionary transition to endosymbiosis.</title>
        <authorList>
            <person name="Siozios S."/>
            <person name="Nadal-Jimenez P."/>
            <person name="Azagi T."/>
            <person name="Sprong H."/>
            <person name="Frost C.L."/>
            <person name="Parratt S.R."/>
            <person name="Taylor G."/>
            <person name="Brettell L."/>
            <person name="Lew K.C."/>
            <person name="Croft L."/>
            <person name="King K.C."/>
            <person name="Brockhurst M.A."/>
            <person name="Hypsa V."/>
            <person name="Novakova E."/>
            <person name="Darby A.C."/>
            <person name="Hurst G.D.D."/>
        </authorList>
    </citation>
    <scope>NUCLEOTIDE SEQUENCE</scope>
    <source>
        <strain evidence="3">AIh</strain>
    </source>
</reference>
<dbReference type="NCBIfam" id="NF008322">
    <property type="entry name" value="PRK11113.1"/>
    <property type="match status" value="1"/>
</dbReference>
<dbReference type="EC" id="3.4.16.4" evidence="3"/>
<dbReference type="Gene3D" id="3.50.80.20">
    <property type="entry name" value="D-Ala-D-Ala carboxypeptidase C, peptidase S13"/>
    <property type="match status" value="1"/>
</dbReference>
<evidence type="ECO:0000256" key="2">
    <source>
        <dbReference type="ARBA" id="ARBA00022801"/>
    </source>
</evidence>
<dbReference type="PANTHER" id="PTHR30023:SF0">
    <property type="entry name" value="PENICILLIN-SENSITIVE CARBOXYPEPTIDASE A"/>
    <property type="match status" value="1"/>
</dbReference>
<organism evidence="3 4">
    <name type="scientific">Arsenophonus nasoniae</name>
    <name type="common">son-killer infecting Nasonia vitripennis</name>
    <dbReference type="NCBI Taxonomy" id="638"/>
    <lineage>
        <taxon>Bacteria</taxon>
        <taxon>Pseudomonadati</taxon>
        <taxon>Pseudomonadota</taxon>
        <taxon>Gammaproteobacteria</taxon>
        <taxon>Enterobacterales</taxon>
        <taxon>Morganellaceae</taxon>
        <taxon>Arsenophonus</taxon>
    </lineage>
</organism>
<evidence type="ECO:0000313" key="3">
    <source>
        <dbReference type="EMBL" id="WGL95164.1"/>
    </source>
</evidence>
<keyword evidence="2 3" id="KW-0378">Hydrolase</keyword>
<dbReference type="Proteomes" id="UP001177597">
    <property type="component" value="Chromosome"/>
</dbReference>
<dbReference type="SUPFAM" id="SSF56601">
    <property type="entry name" value="beta-lactamase/transpeptidase-like"/>
    <property type="match status" value="1"/>
</dbReference>
<gene>
    <name evidence="3" type="primary">dacB</name>
    <name evidence="3" type="ORF">QE207_16110</name>
</gene>
<proteinExistence type="inferred from homology"/>
<comment type="similarity">
    <text evidence="1">Belongs to the peptidase S13 family.</text>
</comment>
<evidence type="ECO:0000313" key="4">
    <source>
        <dbReference type="Proteomes" id="UP001177597"/>
    </source>
</evidence>
<accession>A0AA95GFS8</accession>
<dbReference type="Pfam" id="PF02113">
    <property type="entry name" value="Peptidase_S13"/>
    <property type="match status" value="1"/>
</dbReference>
<dbReference type="PANTHER" id="PTHR30023">
    <property type="entry name" value="D-ALANYL-D-ALANINE CARBOXYPEPTIDASE"/>
    <property type="match status" value="1"/>
</dbReference>
<dbReference type="AlphaFoldDB" id="A0AA95GFS8"/>
<dbReference type="EMBL" id="CP123498">
    <property type="protein sequence ID" value="WGL95164.1"/>
    <property type="molecule type" value="Genomic_DNA"/>
</dbReference>
<keyword evidence="3" id="KW-0121">Carboxypeptidase</keyword>
<dbReference type="PRINTS" id="PR00922">
    <property type="entry name" value="DADACBPTASE3"/>
</dbReference>
<dbReference type="NCBIfam" id="TIGR00666">
    <property type="entry name" value="PBP4"/>
    <property type="match status" value="1"/>
</dbReference>
<dbReference type="GO" id="GO:0006508">
    <property type="term" value="P:proteolysis"/>
    <property type="evidence" value="ECO:0007669"/>
    <property type="project" value="InterPro"/>
</dbReference>
<dbReference type="InterPro" id="IPR000667">
    <property type="entry name" value="Peptidase_S13"/>
</dbReference>
<dbReference type="GO" id="GO:0000270">
    <property type="term" value="P:peptidoglycan metabolic process"/>
    <property type="evidence" value="ECO:0007669"/>
    <property type="project" value="TreeGrafter"/>
</dbReference>
<sequence>MAFFKKMGRSYWLFNLLFIFNQALSAPIETYINYLPAGTNLAFIAQKVGSDTPLIDYHSQQMALPASTQKIITALAALLQLGSDYQFVTHFETEGKIIGHRLKGDLVVRFTGDPTLTRQQIRSMVAELKQLGIEQVDGDLIIDISVFAGQDKAPGWVWNDMTQCFSAPPSAAIIDKNCFSVTLQSGQKPGDIAYVHTAPFYPINMFSQVITLAKGSTDARYCTLDVIPGELNRYILTGCLIQRTEPLPLAFAIQNGASYAGAIIKNSLTDAKIAITGHIKRRHLPTIAGNILATTKSKPLHHLLTIMLKKSDNMIADAIFRTIGREYYGVPGTWSSGSDAIRQILKQKANINLANTIMVDGSGLSRHNLITPAAMMSILQYIAKHDGQLNFIAMLPLAGHDGTLRYRGGLDNAGVNGKVSAKTGALQGVYNLVGFITTQSGQRIAFVQFISAYSLPPAQYNSRRIPLVRFEGHLYKDLYRNN</sequence>
<dbReference type="GO" id="GO:0009002">
    <property type="term" value="F:serine-type D-Ala-D-Ala carboxypeptidase activity"/>
    <property type="evidence" value="ECO:0007669"/>
    <property type="project" value="UniProtKB-EC"/>
</dbReference>
<dbReference type="InterPro" id="IPR012338">
    <property type="entry name" value="Beta-lactam/transpept-like"/>
</dbReference>
<evidence type="ECO:0000256" key="1">
    <source>
        <dbReference type="ARBA" id="ARBA00006096"/>
    </source>
</evidence>